<keyword evidence="2" id="KW-1133">Transmembrane helix</keyword>
<evidence type="ECO:0000313" key="3">
    <source>
        <dbReference type="EMBL" id="PRH86290.1"/>
    </source>
</evidence>
<gene>
    <name evidence="3" type="ORF">C5L14_18835</name>
</gene>
<sequence>MDLSATEVTESPAASTPPPPQAAGEEAPAVTPDSAAEAQSVAAETPKAGETGFASAAEAGETTGPSIWARASADGEQAGSDAPRTEAAAGPEAAAPPPRHDPEISPPPVPSPPRSGLPVLAAALIGGIAGGVLVVLAGALGLVPLGKSGGDDGLASRLAIAEQDAAAARKSTDEALSRLAALEAGVKTTQEAANNALSLAGEAQKAASAAGSSAPASPSPGPDISGLTERLAKAEGEIATLGESLRQVGTAANGLSQEVAQVKQTVSATPDKAAAYAVALGQLSDAIRSGKPFATELQTATGLGGNAEALAPLASRASAGVPSVEALASSYDALKPKIEAALAPKPEPLSPDAGVMDRITASLGNIVTVTREGEGGDGDPVASAEKVSKALHQGDLPAAIAAFKAMPEAGQQAGAAWLREASATAEALALIKAQTGAALQKFSQP</sequence>
<reference evidence="3 4" key="1">
    <citation type="submission" date="2018-02" db="EMBL/GenBank/DDBJ databases">
        <title>Whole genome sequencing of endophytic bacterium.</title>
        <authorList>
            <person name="Eedara R."/>
            <person name="Podile A.R."/>
        </authorList>
    </citation>
    <scope>NUCLEOTIDE SEQUENCE [LARGE SCALE GENOMIC DNA]</scope>
    <source>
        <strain evidence="3 4">RP1T</strain>
    </source>
</reference>
<keyword evidence="2" id="KW-0812">Transmembrane</keyword>
<dbReference type="AlphaFoldDB" id="A0A2S9QAF3"/>
<proteinExistence type="predicted"/>
<comment type="caution">
    <text evidence="3">The sequence shown here is derived from an EMBL/GenBank/DDBJ whole genome shotgun (WGS) entry which is preliminary data.</text>
</comment>
<name>A0A2S9QAF3_9HYPH</name>
<dbReference type="Proteomes" id="UP000237682">
    <property type="component" value="Unassembled WGS sequence"/>
</dbReference>
<accession>A0A2S9QAF3</accession>
<protein>
    <recommendedName>
        <fullName evidence="5">Phage tail protein</fullName>
    </recommendedName>
</protein>
<feature type="transmembrane region" description="Helical" evidence="2">
    <location>
        <begin position="119"/>
        <end position="143"/>
    </location>
</feature>
<keyword evidence="2" id="KW-0472">Membrane</keyword>
<dbReference type="EMBL" id="PUEJ01000006">
    <property type="protein sequence ID" value="PRH86290.1"/>
    <property type="molecule type" value="Genomic_DNA"/>
</dbReference>
<evidence type="ECO:0000313" key="4">
    <source>
        <dbReference type="Proteomes" id="UP000237682"/>
    </source>
</evidence>
<evidence type="ECO:0008006" key="5">
    <source>
        <dbReference type="Google" id="ProtNLM"/>
    </source>
</evidence>
<keyword evidence="4" id="KW-1185">Reference proteome</keyword>
<feature type="region of interest" description="Disordered" evidence="1">
    <location>
        <begin position="1"/>
        <end position="114"/>
    </location>
</feature>
<evidence type="ECO:0000256" key="2">
    <source>
        <dbReference type="SAM" id="Phobius"/>
    </source>
</evidence>
<feature type="compositionally biased region" description="Pro residues" evidence="1">
    <location>
        <begin position="104"/>
        <end position="114"/>
    </location>
</feature>
<evidence type="ECO:0000256" key="1">
    <source>
        <dbReference type="SAM" id="MobiDB-lite"/>
    </source>
</evidence>
<organism evidence="3 4">
    <name type="scientific">Labrys okinawensis</name>
    <dbReference type="NCBI Taxonomy" id="346911"/>
    <lineage>
        <taxon>Bacteria</taxon>
        <taxon>Pseudomonadati</taxon>
        <taxon>Pseudomonadota</taxon>
        <taxon>Alphaproteobacteria</taxon>
        <taxon>Hyphomicrobiales</taxon>
        <taxon>Xanthobacteraceae</taxon>
        <taxon>Labrys</taxon>
    </lineage>
</organism>